<keyword evidence="12" id="KW-1185">Reference proteome</keyword>
<evidence type="ECO:0000256" key="2">
    <source>
        <dbReference type="ARBA" id="ARBA00009077"/>
    </source>
</evidence>
<dbReference type="InterPro" id="IPR015424">
    <property type="entry name" value="PyrdxlP-dep_Trfase"/>
</dbReference>
<name>A0A4V2Q065_9FIRM</name>
<sequence>MRFQTNLIHGNRADDKSTGATNVPIYLSNAYARQTAKELADIFSGRNIGHVYTRISNPSVEAFEKRMLAIEGGLSATATASGMSAIYLALMNIVQPGDEIIAASGVFGGTYNLLKNLDHQGINVKFLDVLNQETLDQAITSETKIVFAETIGNPKLDILDLESVGKVCQQKEVILIVDSTVTTPYLIKPIEYGADIVIHSTSKYINGTANAIGGMIIDGGSKKYQNEKYTNFETYHKRFRQFAFTAKLKMELGKDLGATMSPTNATLNLTGVETLQLRMKEHCKNAKKLAEYLSTHSKVDEVHFPGLTSSPYYEMAQKYYGEACGGILTVRFGSKEKAFAFIDHLNIISNLANIGDTKSLVIHPASTICAQNSTKEKEQMGVYEDLVRISVGIEDIEDIIEDVNQSLENI</sequence>
<comment type="catalytic activity">
    <reaction evidence="8">
        <text>L-methionine + H2O = methanethiol + 2-oxobutanoate + NH4(+)</text>
        <dbReference type="Rhea" id="RHEA:23800"/>
        <dbReference type="ChEBI" id="CHEBI:15377"/>
        <dbReference type="ChEBI" id="CHEBI:16007"/>
        <dbReference type="ChEBI" id="CHEBI:16763"/>
        <dbReference type="ChEBI" id="CHEBI:28938"/>
        <dbReference type="ChEBI" id="CHEBI:57844"/>
        <dbReference type="EC" id="4.4.1.11"/>
    </reaction>
    <physiologicalReaction direction="left-to-right" evidence="8">
        <dbReference type="Rhea" id="RHEA:23801"/>
    </physiologicalReaction>
</comment>
<evidence type="ECO:0000256" key="5">
    <source>
        <dbReference type="ARBA" id="ARBA00047175"/>
    </source>
</evidence>
<dbReference type="GO" id="GO:0019346">
    <property type="term" value="P:transsulfuration"/>
    <property type="evidence" value="ECO:0007669"/>
    <property type="project" value="InterPro"/>
</dbReference>
<evidence type="ECO:0000256" key="8">
    <source>
        <dbReference type="ARBA" id="ARBA00052699"/>
    </source>
</evidence>
<dbReference type="SUPFAM" id="SSF53383">
    <property type="entry name" value="PLP-dependent transferases"/>
    <property type="match status" value="1"/>
</dbReference>
<dbReference type="Pfam" id="PF01053">
    <property type="entry name" value="Cys_Met_Meta_PP"/>
    <property type="match status" value="1"/>
</dbReference>
<dbReference type="InterPro" id="IPR000277">
    <property type="entry name" value="Cys/Met-Metab_PyrdxlP-dep_enz"/>
</dbReference>
<accession>A0A4V2Q065</accession>
<evidence type="ECO:0000256" key="6">
    <source>
        <dbReference type="ARBA" id="ARBA00047199"/>
    </source>
</evidence>
<evidence type="ECO:0000256" key="7">
    <source>
        <dbReference type="ARBA" id="ARBA00048780"/>
    </source>
</evidence>
<proteinExistence type="inferred from homology"/>
<comment type="catalytic activity">
    <reaction evidence="7">
        <text>L-homocysteine + H2O = 2-oxobutanoate + hydrogen sulfide + NH4(+) + H(+)</text>
        <dbReference type="Rhea" id="RHEA:14501"/>
        <dbReference type="ChEBI" id="CHEBI:15377"/>
        <dbReference type="ChEBI" id="CHEBI:15378"/>
        <dbReference type="ChEBI" id="CHEBI:16763"/>
        <dbReference type="ChEBI" id="CHEBI:28938"/>
        <dbReference type="ChEBI" id="CHEBI:29919"/>
        <dbReference type="ChEBI" id="CHEBI:58199"/>
        <dbReference type="EC" id="4.4.1.2"/>
    </reaction>
    <physiologicalReaction direction="left-to-right" evidence="7">
        <dbReference type="Rhea" id="RHEA:14502"/>
    </physiologicalReaction>
</comment>
<dbReference type="EC" id="4.4.1.2" evidence="5"/>
<dbReference type="InterPro" id="IPR015422">
    <property type="entry name" value="PyrdxlP-dep_Trfase_small"/>
</dbReference>
<evidence type="ECO:0000256" key="4">
    <source>
        <dbReference type="ARBA" id="ARBA00022898"/>
    </source>
</evidence>
<dbReference type="InterPro" id="IPR015421">
    <property type="entry name" value="PyrdxlP-dep_Trfase_major"/>
</dbReference>
<dbReference type="InterPro" id="IPR006235">
    <property type="entry name" value="OAc-hSer/O-AcSer_sulfhydrylase"/>
</dbReference>
<feature type="modified residue" description="N6-(pyridoxal phosphate)lysine" evidence="9">
    <location>
        <position position="203"/>
    </location>
</feature>
<dbReference type="GO" id="GO:0006535">
    <property type="term" value="P:cysteine biosynthetic process from serine"/>
    <property type="evidence" value="ECO:0007669"/>
    <property type="project" value="TreeGrafter"/>
</dbReference>
<organism evidence="11 12">
    <name type="scientific">Natranaerovirga hydrolytica</name>
    <dbReference type="NCBI Taxonomy" id="680378"/>
    <lineage>
        <taxon>Bacteria</taxon>
        <taxon>Bacillati</taxon>
        <taxon>Bacillota</taxon>
        <taxon>Clostridia</taxon>
        <taxon>Lachnospirales</taxon>
        <taxon>Natranaerovirgaceae</taxon>
        <taxon>Natranaerovirga</taxon>
    </lineage>
</organism>
<dbReference type="GO" id="GO:0003961">
    <property type="term" value="F:O-acetylhomoserine aminocarboxypropyltransferase activity"/>
    <property type="evidence" value="ECO:0007669"/>
    <property type="project" value="TreeGrafter"/>
</dbReference>
<dbReference type="GO" id="GO:0018826">
    <property type="term" value="F:methionine gamma-lyase activity"/>
    <property type="evidence" value="ECO:0007669"/>
    <property type="project" value="UniProtKB-EC"/>
</dbReference>
<gene>
    <name evidence="11" type="ORF">EDC19_2216</name>
</gene>
<comment type="similarity">
    <text evidence="2 10">Belongs to the trans-sulfuration enzymes family.</text>
</comment>
<dbReference type="GO" id="GO:0004124">
    <property type="term" value="F:cysteine synthase activity"/>
    <property type="evidence" value="ECO:0007669"/>
    <property type="project" value="TreeGrafter"/>
</dbReference>
<dbReference type="PANTHER" id="PTHR43797">
    <property type="entry name" value="HOMOCYSTEINE/CYSTEINE SYNTHASE"/>
    <property type="match status" value="1"/>
</dbReference>
<dbReference type="RefSeq" id="WP_132282910.1">
    <property type="nucleotide sequence ID" value="NZ_SMGQ01000014.1"/>
</dbReference>
<dbReference type="AlphaFoldDB" id="A0A4V2Q065"/>
<dbReference type="FunFam" id="3.40.640.10:FF:000046">
    <property type="entry name" value="Cystathionine gamma-lyase"/>
    <property type="match status" value="1"/>
</dbReference>
<dbReference type="Gene3D" id="3.90.1150.10">
    <property type="entry name" value="Aspartate Aminotransferase, domain 1"/>
    <property type="match status" value="1"/>
</dbReference>
<dbReference type="OrthoDB" id="9780685at2"/>
<dbReference type="GO" id="GO:0047982">
    <property type="term" value="F:homocysteine desulfhydrase activity"/>
    <property type="evidence" value="ECO:0007669"/>
    <property type="project" value="UniProtKB-EC"/>
</dbReference>
<keyword evidence="3" id="KW-0808">Transferase</keyword>
<evidence type="ECO:0000256" key="1">
    <source>
        <dbReference type="ARBA" id="ARBA00001933"/>
    </source>
</evidence>
<dbReference type="PIRSF" id="PIRSF001434">
    <property type="entry name" value="CGS"/>
    <property type="match status" value="1"/>
</dbReference>
<dbReference type="EMBL" id="SMGQ01000014">
    <property type="protein sequence ID" value="TCK92481.1"/>
    <property type="molecule type" value="Genomic_DNA"/>
</dbReference>
<dbReference type="Gene3D" id="3.40.640.10">
    <property type="entry name" value="Type I PLP-dependent aspartate aminotransferase-like (Major domain)"/>
    <property type="match status" value="1"/>
</dbReference>
<protein>
    <recommendedName>
        <fullName evidence="5">homocysteine desulfhydrase</fullName>
        <ecNumber evidence="5">4.4.1.2</ecNumber>
    </recommendedName>
    <alternativeName>
        <fullName evidence="6">Homocysteine desulfhydrase</fullName>
    </alternativeName>
</protein>
<dbReference type="Proteomes" id="UP000294545">
    <property type="component" value="Unassembled WGS sequence"/>
</dbReference>
<reference evidence="11 12" key="1">
    <citation type="submission" date="2019-03" db="EMBL/GenBank/DDBJ databases">
        <title>Genomic Encyclopedia of Type Strains, Phase IV (KMG-IV): sequencing the most valuable type-strain genomes for metagenomic binning, comparative biology and taxonomic classification.</title>
        <authorList>
            <person name="Goeker M."/>
        </authorList>
    </citation>
    <scope>NUCLEOTIDE SEQUENCE [LARGE SCALE GENOMIC DNA]</scope>
    <source>
        <strain evidence="11 12">DSM 24176</strain>
    </source>
</reference>
<evidence type="ECO:0000256" key="9">
    <source>
        <dbReference type="PIRSR" id="PIRSR001434-2"/>
    </source>
</evidence>
<dbReference type="GO" id="GO:0005737">
    <property type="term" value="C:cytoplasm"/>
    <property type="evidence" value="ECO:0007669"/>
    <property type="project" value="TreeGrafter"/>
</dbReference>
<comment type="cofactor">
    <cofactor evidence="1 10">
        <name>pyridoxal 5'-phosphate</name>
        <dbReference type="ChEBI" id="CHEBI:597326"/>
    </cofactor>
</comment>
<evidence type="ECO:0000256" key="10">
    <source>
        <dbReference type="RuleBase" id="RU362118"/>
    </source>
</evidence>
<dbReference type="GO" id="GO:0071269">
    <property type="term" value="P:L-homocysteine biosynthetic process"/>
    <property type="evidence" value="ECO:0007669"/>
    <property type="project" value="TreeGrafter"/>
</dbReference>
<evidence type="ECO:0000313" key="11">
    <source>
        <dbReference type="EMBL" id="TCK92481.1"/>
    </source>
</evidence>
<comment type="caution">
    <text evidence="11">The sequence shown here is derived from an EMBL/GenBank/DDBJ whole genome shotgun (WGS) entry which is preliminary data.</text>
</comment>
<keyword evidence="4 9" id="KW-0663">Pyridoxal phosphate</keyword>
<dbReference type="GO" id="GO:0030170">
    <property type="term" value="F:pyridoxal phosphate binding"/>
    <property type="evidence" value="ECO:0007669"/>
    <property type="project" value="InterPro"/>
</dbReference>
<dbReference type="PANTHER" id="PTHR43797:SF2">
    <property type="entry name" value="HOMOCYSTEINE_CYSTEINE SYNTHASE"/>
    <property type="match status" value="1"/>
</dbReference>
<evidence type="ECO:0000313" key="12">
    <source>
        <dbReference type="Proteomes" id="UP000294545"/>
    </source>
</evidence>
<keyword evidence="11" id="KW-0456">Lyase</keyword>
<evidence type="ECO:0000256" key="3">
    <source>
        <dbReference type="ARBA" id="ARBA00022679"/>
    </source>
</evidence>